<evidence type="ECO:0000256" key="6">
    <source>
        <dbReference type="ARBA" id="ARBA00022692"/>
    </source>
</evidence>
<organism evidence="15 16">
    <name type="scientific">Methylocystis parvus</name>
    <dbReference type="NCBI Taxonomy" id="134"/>
    <lineage>
        <taxon>Bacteria</taxon>
        <taxon>Pseudomonadati</taxon>
        <taxon>Pseudomonadota</taxon>
        <taxon>Alphaproteobacteria</taxon>
        <taxon>Hyphomicrobiales</taxon>
        <taxon>Methylocystaceae</taxon>
        <taxon>Methylocystis</taxon>
    </lineage>
</organism>
<dbReference type="RefSeq" id="WP_016919759.1">
    <property type="nucleotide sequence ID" value="NZ_CP044331.1"/>
</dbReference>
<keyword evidence="10" id="KW-0408">Iron</keyword>
<feature type="transmembrane region" description="Helical" evidence="13">
    <location>
        <begin position="17"/>
        <end position="35"/>
    </location>
</feature>
<comment type="similarity">
    <text evidence="12">Belongs to the cytochrome b561 family.</text>
</comment>
<evidence type="ECO:0000256" key="3">
    <source>
        <dbReference type="ARBA" id="ARBA00022448"/>
    </source>
</evidence>
<evidence type="ECO:0000256" key="12">
    <source>
        <dbReference type="ARBA" id="ARBA00037975"/>
    </source>
</evidence>
<dbReference type="GO" id="GO:0005886">
    <property type="term" value="C:plasma membrane"/>
    <property type="evidence" value="ECO:0007669"/>
    <property type="project" value="UniProtKB-SubCell"/>
</dbReference>
<evidence type="ECO:0000256" key="1">
    <source>
        <dbReference type="ARBA" id="ARBA00001970"/>
    </source>
</evidence>
<dbReference type="GO" id="GO:0009055">
    <property type="term" value="F:electron transfer activity"/>
    <property type="evidence" value="ECO:0007669"/>
    <property type="project" value="InterPro"/>
</dbReference>
<dbReference type="Proteomes" id="UP000422569">
    <property type="component" value="Chromosome"/>
</dbReference>
<dbReference type="GO" id="GO:0020037">
    <property type="term" value="F:heme binding"/>
    <property type="evidence" value="ECO:0007669"/>
    <property type="project" value="TreeGrafter"/>
</dbReference>
<keyword evidence="5" id="KW-0349">Heme</keyword>
<dbReference type="Pfam" id="PF01292">
    <property type="entry name" value="Ni_hydr_CYTB"/>
    <property type="match status" value="1"/>
</dbReference>
<gene>
    <name evidence="15" type="ORF">F7D14_07340</name>
</gene>
<evidence type="ECO:0000313" key="16">
    <source>
        <dbReference type="Proteomes" id="UP000422569"/>
    </source>
</evidence>
<keyword evidence="3" id="KW-0813">Transport</keyword>
<feature type="domain" description="Cytochrome b561 bacterial/Ni-hydrogenase" evidence="14">
    <location>
        <begin position="11"/>
        <end position="181"/>
    </location>
</feature>
<feature type="transmembrane region" description="Helical" evidence="13">
    <location>
        <begin position="149"/>
        <end position="171"/>
    </location>
</feature>
<evidence type="ECO:0000256" key="13">
    <source>
        <dbReference type="SAM" id="Phobius"/>
    </source>
</evidence>
<keyword evidence="7" id="KW-0479">Metal-binding</keyword>
<dbReference type="AlphaFoldDB" id="A0A6B8M7K0"/>
<dbReference type="GO" id="GO:0046872">
    <property type="term" value="F:metal ion binding"/>
    <property type="evidence" value="ECO:0007669"/>
    <property type="project" value="UniProtKB-KW"/>
</dbReference>
<protein>
    <submittedName>
        <fullName evidence="15">Cytochrome b</fullName>
    </submittedName>
</protein>
<dbReference type="GO" id="GO:0022904">
    <property type="term" value="P:respiratory electron transport chain"/>
    <property type="evidence" value="ECO:0007669"/>
    <property type="project" value="InterPro"/>
</dbReference>
<reference evidence="15 16" key="1">
    <citation type="submission" date="2019-09" db="EMBL/GenBank/DDBJ databases">
        <title>Isolation and complete genome sequencing of Methylocystis species.</title>
        <authorList>
            <person name="Rumah B.L."/>
            <person name="Stead C.E."/>
            <person name="Stevens B.C."/>
            <person name="Minton N.P."/>
            <person name="Grosse-Honebrink A."/>
            <person name="Zhang Y."/>
        </authorList>
    </citation>
    <scope>NUCLEOTIDE SEQUENCE [LARGE SCALE GENOMIC DNA]</scope>
    <source>
        <strain evidence="15 16">BRCS2</strain>
    </source>
</reference>
<keyword evidence="9 13" id="KW-1133">Transmembrane helix</keyword>
<evidence type="ECO:0000259" key="14">
    <source>
        <dbReference type="Pfam" id="PF01292"/>
    </source>
</evidence>
<dbReference type="InterPro" id="IPR052168">
    <property type="entry name" value="Cytochrome_b561_oxidase"/>
</dbReference>
<evidence type="ECO:0000256" key="2">
    <source>
        <dbReference type="ARBA" id="ARBA00004651"/>
    </source>
</evidence>
<feature type="transmembrane region" description="Helical" evidence="13">
    <location>
        <begin position="47"/>
        <end position="69"/>
    </location>
</feature>
<evidence type="ECO:0000256" key="8">
    <source>
        <dbReference type="ARBA" id="ARBA00022982"/>
    </source>
</evidence>
<dbReference type="InterPro" id="IPR016174">
    <property type="entry name" value="Di-haem_cyt_TM"/>
</dbReference>
<dbReference type="EMBL" id="CP044331">
    <property type="protein sequence ID" value="QGM97303.1"/>
    <property type="molecule type" value="Genomic_DNA"/>
</dbReference>
<sequence>MTTTHGFLRDYSPPAQLFHWGSALLVLFAWALGSFGDDLPKGSIRNLGEFVHVSAGQLILILLLARLAWRAISPPPPPETTPLGKWADRGGVAMHYVLYALLVAAPVAGVVTLFANGESLPLFGLGEIPSPWLKDKAFAHDVKEIHETLANALIILALAHAGAALAHHFYFHDRTLKRMLPNIFDANV</sequence>
<keyword evidence="6 13" id="KW-0812">Transmembrane</keyword>
<name>A0A6B8M7K0_9HYPH</name>
<comment type="subcellular location">
    <subcellularLocation>
        <location evidence="2">Cell membrane</location>
        <topology evidence="2">Multi-pass membrane protein</topology>
    </subcellularLocation>
</comment>
<evidence type="ECO:0000256" key="9">
    <source>
        <dbReference type="ARBA" id="ARBA00022989"/>
    </source>
</evidence>
<evidence type="ECO:0000313" key="15">
    <source>
        <dbReference type="EMBL" id="QGM97303.1"/>
    </source>
</evidence>
<feature type="transmembrane region" description="Helical" evidence="13">
    <location>
        <begin position="96"/>
        <end position="115"/>
    </location>
</feature>
<evidence type="ECO:0000256" key="10">
    <source>
        <dbReference type="ARBA" id="ARBA00023004"/>
    </source>
</evidence>
<dbReference type="KEGG" id="mpar:F7D14_07340"/>
<keyword evidence="4" id="KW-1003">Cell membrane</keyword>
<keyword evidence="16" id="KW-1185">Reference proteome</keyword>
<dbReference type="PANTHER" id="PTHR30529:SF1">
    <property type="entry name" value="CYTOCHROME B561 HOMOLOG 2"/>
    <property type="match status" value="1"/>
</dbReference>
<evidence type="ECO:0000256" key="7">
    <source>
        <dbReference type="ARBA" id="ARBA00022723"/>
    </source>
</evidence>
<accession>A0A6B8M7K0</accession>
<evidence type="ECO:0000256" key="5">
    <source>
        <dbReference type="ARBA" id="ARBA00022617"/>
    </source>
</evidence>
<keyword evidence="11 13" id="KW-0472">Membrane</keyword>
<evidence type="ECO:0000256" key="4">
    <source>
        <dbReference type="ARBA" id="ARBA00022475"/>
    </source>
</evidence>
<dbReference type="SUPFAM" id="SSF81342">
    <property type="entry name" value="Transmembrane di-heme cytochromes"/>
    <property type="match status" value="1"/>
</dbReference>
<comment type="cofactor">
    <cofactor evidence="1">
        <name>heme b</name>
        <dbReference type="ChEBI" id="CHEBI:60344"/>
    </cofactor>
</comment>
<proteinExistence type="inferred from homology"/>
<dbReference type="InterPro" id="IPR011577">
    <property type="entry name" value="Cyt_b561_bac/Ni-Hgenase"/>
</dbReference>
<dbReference type="PANTHER" id="PTHR30529">
    <property type="entry name" value="CYTOCHROME B561"/>
    <property type="match status" value="1"/>
</dbReference>
<evidence type="ECO:0000256" key="11">
    <source>
        <dbReference type="ARBA" id="ARBA00023136"/>
    </source>
</evidence>
<keyword evidence="8" id="KW-0249">Electron transport</keyword>